<name>L0AW35_THEEQ</name>
<dbReference type="GeneID" id="15803474"/>
<protein>
    <submittedName>
        <fullName evidence="2">Uncharacterized protein</fullName>
    </submittedName>
</protein>
<gene>
    <name evidence="2" type="ORF">BEWA_019540</name>
</gene>
<dbReference type="RefSeq" id="XP_004828775.1">
    <property type="nucleotide sequence ID" value="XM_004828718.1"/>
</dbReference>
<dbReference type="EMBL" id="CP001669">
    <property type="protein sequence ID" value="AFZ79109.1"/>
    <property type="molecule type" value="Genomic_DNA"/>
</dbReference>
<organism evidence="2 3">
    <name type="scientific">Theileria equi strain WA</name>
    <dbReference type="NCBI Taxonomy" id="1537102"/>
    <lineage>
        <taxon>Eukaryota</taxon>
        <taxon>Sar</taxon>
        <taxon>Alveolata</taxon>
        <taxon>Apicomplexa</taxon>
        <taxon>Aconoidasida</taxon>
        <taxon>Piroplasmida</taxon>
        <taxon>Theileriidae</taxon>
        <taxon>Theileria</taxon>
    </lineage>
</organism>
<sequence>MNDSCNTDEFSNAVKKLLSVTPIIYFDYLVNPIAFLLLFNEVDGLFSRILKSLEDNIANILKFSSMCIIDSSPSGKVKQTLLVLRLQELLFTLSNLMDRFHYAHDLSHLDNAIGLIHRTLDKRFYSWSLLHYKAIRRGIVVFLKIVLLAIINHALIPVMIRMITGKLSNAFSKSIVSVLTDNINIKIGI</sequence>
<reference evidence="2 3" key="1">
    <citation type="journal article" date="2012" name="BMC Genomics">
        <title>Comparative genomic analysis and phylogenetic position of Theileria equi.</title>
        <authorList>
            <person name="Kappmeyer L.S."/>
            <person name="Thiagarajan M."/>
            <person name="Herndon D.R."/>
            <person name="Ramsay J.D."/>
            <person name="Caler E."/>
            <person name="Djikeng A."/>
            <person name="Gillespie J.J."/>
            <person name="Lau A.O."/>
            <person name="Roalson E.H."/>
            <person name="Silva J.C."/>
            <person name="Silva M.G."/>
            <person name="Suarez C.E."/>
            <person name="Ueti M.W."/>
            <person name="Nene V.M."/>
            <person name="Mealey R.H."/>
            <person name="Knowles D.P."/>
            <person name="Brayton K.A."/>
        </authorList>
    </citation>
    <scope>NUCLEOTIDE SEQUENCE [LARGE SCALE GENOMIC DNA]</scope>
    <source>
        <strain evidence="2 3">WA</strain>
    </source>
</reference>
<keyword evidence="1" id="KW-0812">Transmembrane</keyword>
<keyword evidence="1" id="KW-1133">Transmembrane helix</keyword>
<evidence type="ECO:0000256" key="1">
    <source>
        <dbReference type="SAM" id="Phobius"/>
    </source>
</evidence>
<feature type="transmembrane region" description="Helical" evidence="1">
    <location>
        <begin position="20"/>
        <end position="39"/>
    </location>
</feature>
<dbReference type="VEuPathDB" id="PiroplasmaDB:BEWA_019540"/>
<keyword evidence="1" id="KW-0472">Membrane</keyword>
<proteinExistence type="predicted"/>
<dbReference type="AlphaFoldDB" id="L0AW35"/>
<dbReference type="KEGG" id="beq:BEWA_019540"/>
<evidence type="ECO:0000313" key="3">
    <source>
        <dbReference type="Proteomes" id="UP000031512"/>
    </source>
</evidence>
<feature type="transmembrane region" description="Helical" evidence="1">
    <location>
        <begin position="139"/>
        <end position="160"/>
    </location>
</feature>
<accession>L0AW35</accession>
<evidence type="ECO:0000313" key="2">
    <source>
        <dbReference type="EMBL" id="AFZ79109.1"/>
    </source>
</evidence>
<dbReference type="Proteomes" id="UP000031512">
    <property type="component" value="Chromosome 1"/>
</dbReference>
<keyword evidence="3" id="KW-1185">Reference proteome</keyword>